<dbReference type="Pfam" id="PF01420">
    <property type="entry name" value="Methylase_S"/>
    <property type="match status" value="2"/>
</dbReference>
<evidence type="ECO:0000256" key="2">
    <source>
        <dbReference type="ARBA" id="ARBA00022747"/>
    </source>
</evidence>
<accession>A0ABQ0B5K6</accession>
<keyword evidence="2" id="KW-0680">Restriction system</keyword>
<feature type="domain" description="Type I restriction modification DNA specificity" evidence="5">
    <location>
        <begin position="19"/>
        <end position="202"/>
    </location>
</feature>
<dbReference type="Proteomes" id="UP001600943">
    <property type="component" value="Unassembled WGS sequence"/>
</dbReference>
<comment type="subunit">
    <text evidence="4">The methyltransferase is composed of M and S polypeptides.</text>
</comment>
<evidence type="ECO:0000313" key="6">
    <source>
        <dbReference type="EMBL" id="GAA6406719.1"/>
    </source>
</evidence>
<comment type="similarity">
    <text evidence="1">Belongs to the type-I restriction system S methylase family.</text>
</comment>
<proteinExistence type="inferred from homology"/>
<evidence type="ECO:0000313" key="7">
    <source>
        <dbReference type="Proteomes" id="UP001600943"/>
    </source>
</evidence>
<evidence type="ECO:0000259" key="5">
    <source>
        <dbReference type="Pfam" id="PF01420"/>
    </source>
</evidence>
<dbReference type="PANTHER" id="PTHR43140">
    <property type="entry name" value="TYPE-1 RESTRICTION ENZYME ECOKI SPECIFICITY PROTEIN"/>
    <property type="match status" value="1"/>
</dbReference>
<evidence type="ECO:0000256" key="4">
    <source>
        <dbReference type="ARBA" id="ARBA00038652"/>
    </source>
</evidence>
<evidence type="ECO:0000256" key="3">
    <source>
        <dbReference type="ARBA" id="ARBA00023125"/>
    </source>
</evidence>
<comment type="caution">
    <text evidence="6">The sequence shown here is derived from an EMBL/GenBank/DDBJ whole genome shotgun (WGS) entry which is preliminary data.</text>
</comment>
<dbReference type="SUPFAM" id="SSF116734">
    <property type="entry name" value="DNA methylase specificity domain"/>
    <property type="match status" value="2"/>
</dbReference>
<dbReference type="Gene3D" id="3.90.220.20">
    <property type="entry name" value="DNA methylase specificity domains"/>
    <property type="match status" value="2"/>
</dbReference>
<dbReference type="InterPro" id="IPR051212">
    <property type="entry name" value="Type-I_RE_S_subunit"/>
</dbReference>
<keyword evidence="7" id="KW-1185">Reference proteome</keyword>
<feature type="domain" description="Type I restriction modification DNA specificity" evidence="5">
    <location>
        <begin position="301"/>
        <end position="413"/>
    </location>
</feature>
<dbReference type="InterPro" id="IPR044946">
    <property type="entry name" value="Restrct_endonuc_typeI_TRD_sf"/>
</dbReference>
<dbReference type="RefSeq" id="WP_390403681.1">
    <property type="nucleotide sequence ID" value="NZ_BAABYW010000001.1"/>
</dbReference>
<evidence type="ECO:0000256" key="1">
    <source>
        <dbReference type="ARBA" id="ARBA00010923"/>
    </source>
</evidence>
<sequence>MEKYNEFRDTGLPWVEKIPKGWKLVKIKYVLKERIEKNNPMKTENILSLTAKQGVVPYDQKEGGGNKPKEDVTNYKLAYPGDIVINSMNILSGSTGLSHYFGCVSPVYYMLYPYDGDVRYYSYIFLDEAFQKSLYGLGNGIQIKESSNGKLNTIRMRIPMDKLSSLRIPVPMVLEQKAIADYLDDKCKSIDTLVIGLEKQLEEIQHFKRELIANIITKGMNKTVSMKDSDVDWMGNIPKHWNVTKLKWMFEIVKRIYGAEDRDVLSITQRGIKIKDIDINDGQMAESYANYQVVNVNDFAMNSMDLLTGWVDCSPYEGVTSPDYRVFRFHPDKPQCHTYYKYLFQMCYTNRVFYRLGQGVSNLGRWRLQADQFLNIRLPQPPIEEQEQIAAYLDTRVGQIEELTADIKAQIEKLKEYRKIVIHDAVTGNIKVTEGE</sequence>
<organism evidence="6 7">
    <name type="scientific">Blautia hominis</name>
    <dbReference type="NCBI Taxonomy" id="2025493"/>
    <lineage>
        <taxon>Bacteria</taxon>
        <taxon>Bacillati</taxon>
        <taxon>Bacillota</taxon>
        <taxon>Clostridia</taxon>
        <taxon>Lachnospirales</taxon>
        <taxon>Lachnospiraceae</taxon>
        <taxon>Blautia</taxon>
    </lineage>
</organism>
<dbReference type="PANTHER" id="PTHR43140:SF1">
    <property type="entry name" value="TYPE I RESTRICTION ENZYME ECOKI SPECIFICITY SUBUNIT"/>
    <property type="match status" value="1"/>
</dbReference>
<dbReference type="EMBL" id="BAABYW010000001">
    <property type="protein sequence ID" value="GAA6406719.1"/>
    <property type="molecule type" value="Genomic_DNA"/>
</dbReference>
<name>A0ABQ0B5K6_9FIRM</name>
<dbReference type="InterPro" id="IPR000055">
    <property type="entry name" value="Restrct_endonuc_typeI_TRD"/>
</dbReference>
<reference evidence="6 7" key="1">
    <citation type="submission" date="2024-04" db="EMBL/GenBank/DDBJ databases">
        <title>Defined microbial consortia suppress multidrug-resistant proinflammatory Enterobacteriaceae via ecological control.</title>
        <authorList>
            <person name="Furuichi M."/>
            <person name="Kawaguchi T."/>
            <person name="Pust M."/>
            <person name="Yasuma K."/>
            <person name="Plichta D."/>
            <person name="Hasegawa N."/>
            <person name="Ohya T."/>
            <person name="Bhattarai S."/>
            <person name="Sasajima S."/>
            <person name="Aoto Y."/>
            <person name="Tuganbaev T."/>
            <person name="Yaginuma M."/>
            <person name="Ueda M."/>
            <person name="Okahashi N."/>
            <person name="Amafuji K."/>
            <person name="Kiridooshi Y."/>
            <person name="Sugita K."/>
            <person name="Strazar M."/>
            <person name="Skelly A."/>
            <person name="Suda W."/>
            <person name="Hattori M."/>
            <person name="Nakamoto N."/>
            <person name="Caballero S."/>
            <person name="Norman J."/>
            <person name="Olle B."/>
            <person name="Tanoue T."/>
            <person name="Arita M."/>
            <person name="Bucci V."/>
            <person name="Atarashi K."/>
            <person name="Xavier R."/>
            <person name="Honda K."/>
        </authorList>
    </citation>
    <scope>NUCLEOTIDE SEQUENCE [LARGE SCALE GENOMIC DNA]</scope>
    <source>
        <strain evidence="7">k04-0078-D8-1</strain>
    </source>
</reference>
<gene>
    <name evidence="6" type="ORF">K040078D81_08360</name>
</gene>
<protein>
    <recommendedName>
        <fullName evidence="5">Type I restriction modification DNA specificity domain-containing protein</fullName>
    </recommendedName>
</protein>
<keyword evidence="3" id="KW-0238">DNA-binding</keyword>